<dbReference type="AlphaFoldDB" id="A0A106BHP0"/>
<protein>
    <recommendedName>
        <fullName evidence="5">SAM-dependent methyltransferase</fullName>
    </recommendedName>
</protein>
<dbReference type="Proteomes" id="UP000064243">
    <property type="component" value="Unassembled WGS sequence"/>
</dbReference>
<organism evidence="3 4">
    <name type="scientific">Thiobacillus denitrificans</name>
    <dbReference type="NCBI Taxonomy" id="36861"/>
    <lineage>
        <taxon>Bacteria</taxon>
        <taxon>Pseudomonadati</taxon>
        <taxon>Pseudomonadota</taxon>
        <taxon>Betaproteobacteria</taxon>
        <taxon>Nitrosomonadales</taxon>
        <taxon>Thiobacillaceae</taxon>
        <taxon>Thiobacillus</taxon>
    </lineage>
</organism>
<reference evidence="3 4" key="1">
    <citation type="journal article" date="2015" name="Appl. Environ. Microbiol.">
        <title>Aerobic and Anaerobic Thiosulfate Oxidation by a Cold-Adapted, Subglacial Chemoautotroph.</title>
        <authorList>
            <person name="Harrold Z.R."/>
            <person name="Skidmore M.L."/>
            <person name="Hamilton T.L."/>
            <person name="Desch L."/>
            <person name="Amada K."/>
            <person name="van Gelder W."/>
            <person name="Glover K."/>
            <person name="Roden E.E."/>
            <person name="Boyd E.S."/>
        </authorList>
    </citation>
    <scope>NUCLEOTIDE SEQUENCE [LARGE SCALE GENOMIC DNA]</scope>
    <source>
        <strain evidence="3 4">RG</strain>
    </source>
</reference>
<dbReference type="InterPro" id="IPR038375">
    <property type="entry name" value="NDUFAF7_sf"/>
</dbReference>
<sequence length="381" mass="40912">MLPAPTPDALAHSQRVTAHLRALIDDAGGWISFAQFMEAALYAPGLGYYAAGAMKFGAAGDFVTAPELSPLFGRTLAHAIAPVLVETDGEVLELGAGSGRLAVDVLGELERLDALPARYCILEVSADLRARQQKAIAHELPQFAERVRWLDALPAHFSGVILGNEVLDALPVELVNWTEDAPLSRGVIVEGDAFAWQDRPIGDPLLRARADALNLAPGYLSEINLAADALIASLAHVMDRGLILMIDYGFSANEYYHPQRHMGTLRAHYRHHALDDPFYLPGLCDLTAHVDFSAVARAGMAARLELDGYTSQASFLLNSGLTELLMQTPPADAATYLPQANAVQRLVSPAEMGELFKVIGLSKGGIALLAGLARGDRRHSL</sequence>
<proteinExistence type="predicted"/>
<dbReference type="PANTHER" id="PTHR12049:SF7">
    <property type="entry name" value="PROTEIN ARGININE METHYLTRANSFERASE NDUFAF7, MITOCHONDRIAL"/>
    <property type="match status" value="1"/>
</dbReference>
<name>A0A106BHP0_THIDE</name>
<dbReference type="OrthoDB" id="9794208at2"/>
<evidence type="ECO:0000313" key="4">
    <source>
        <dbReference type="Proteomes" id="UP000064243"/>
    </source>
</evidence>
<evidence type="ECO:0000256" key="2">
    <source>
        <dbReference type="ARBA" id="ARBA00022679"/>
    </source>
</evidence>
<keyword evidence="4" id="KW-1185">Reference proteome</keyword>
<dbReference type="Pfam" id="PF02636">
    <property type="entry name" value="Methyltransf_28"/>
    <property type="match status" value="1"/>
</dbReference>
<dbReference type="InterPro" id="IPR029063">
    <property type="entry name" value="SAM-dependent_MTases_sf"/>
</dbReference>
<dbReference type="SUPFAM" id="SSF53335">
    <property type="entry name" value="S-adenosyl-L-methionine-dependent methyltransferases"/>
    <property type="match status" value="1"/>
</dbReference>
<dbReference type="GO" id="GO:0032259">
    <property type="term" value="P:methylation"/>
    <property type="evidence" value="ECO:0007669"/>
    <property type="project" value="UniProtKB-KW"/>
</dbReference>
<evidence type="ECO:0000256" key="1">
    <source>
        <dbReference type="ARBA" id="ARBA00022603"/>
    </source>
</evidence>
<evidence type="ECO:0000313" key="3">
    <source>
        <dbReference type="EMBL" id="KVW92738.1"/>
    </source>
</evidence>
<dbReference type="Gene3D" id="3.40.50.12710">
    <property type="match status" value="1"/>
</dbReference>
<keyword evidence="1" id="KW-0489">Methyltransferase</keyword>
<accession>A0A106BHP0</accession>
<keyword evidence="2" id="KW-0808">Transferase</keyword>
<dbReference type="STRING" id="1123392.GCA_000376425_02165"/>
<dbReference type="PATRIC" id="fig|36861.3.peg.2907"/>
<evidence type="ECO:0008006" key="5">
    <source>
        <dbReference type="Google" id="ProtNLM"/>
    </source>
</evidence>
<gene>
    <name evidence="3" type="ORF">ABW22_15300</name>
</gene>
<dbReference type="PANTHER" id="PTHR12049">
    <property type="entry name" value="PROTEIN ARGININE METHYLTRANSFERASE NDUFAF7, MITOCHONDRIAL"/>
    <property type="match status" value="1"/>
</dbReference>
<dbReference type="RefSeq" id="WP_059758806.1">
    <property type="nucleotide sequence ID" value="NZ_LDUG01000053.1"/>
</dbReference>
<dbReference type="InterPro" id="IPR003788">
    <property type="entry name" value="NDUFAF7"/>
</dbReference>
<dbReference type="GO" id="GO:0035243">
    <property type="term" value="F:protein-arginine omega-N symmetric methyltransferase activity"/>
    <property type="evidence" value="ECO:0007669"/>
    <property type="project" value="TreeGrafter"/>
</dbReference>
<comment type="caution">
    <text evidence="3">The sequence shown here is derived from an EMBL/GenBank/DDBJ whole genome shotgun (WGS) entry which is preliminary data.</text>
</comment>
<dbReference type="EMBL" id="LDUG01000053">
    <property type="protein sequence ID" value="KVW92738.1"/>
    <property type="molecule type" value="Genomic_DNA"/>
</dbReference>